<protein>
    <submittedName>
        <fullName evidence="12">Rieske 2Fe-2S domain-containing protein</fullName>
    </submittedName>
</protein>
<keyword evidence="6" id="KW-0560">Oxidoreductase</keyword>
<feature type="domain" description="Rieske" evidence="11">
    <location>
        <begin position="41"/>
        <end position="154"/>
    </location>
</feature>
<dbReference type="PANTHER" id="PTHR43756">
    <property type="entry name" value="CHOLINE MONOOXYGENASE, CHLOROPLASTIC"/>
    <property type="match status" value="1"/>
</dbReference>
<dbReference type="PANTHER" id="PTHR43756:SF1">
    <property type="entry name" value="3-PHENYLPROPIONATE_CINNAMIC ACID DIOXYGENASE SUBUNIT ALPHA"/>
    <property type="match status" value="1"/>
</dbReference>
<dbReference type="Gene3D" id="2.102.10.10">
    <property type="entry name" value="Rieske [2Fe-2S] iron-sulphur domain"/>
    <property type="match status" value="1"/>
</dbReference>
<evidence type="ECO:0000256" key="2">
    <source>
        <dbReference type="ARBA" id="ARBA00022714"/>
    </source>
</evidence>
<evidence type="ECO:0000256" key="8">
    <source>
        <dbReference type="ARBA" id="ARBA00023014"/>
    </source>
</evidence>
<evidence type="ECO:0000256" key="10">
    <source>
        <dbReference type="SAM" id="MobiDB-lite"/>
    </source>
</evidence>
<dbReference type="Proteomes" id="UP001166784">
    <property type="component" value="Unassembled WGS sequence"/>
</dbReference>
<proteinExistence type="inferred from homology"/>
<dbReference type="InterPro" id="IPR015879">
    <property type="entry name" value="Ring_hydroxy_dOase_asu_C_dom"/>
</dbReference>
<dbReference type="InterPro" id="IPR017941">
    <property type="entry name" value="Rieske_2Fe-2S"/>
</dbReference>
<evidence type="ECO:0000256" key="7">
    <source>
        <dbReference type="ARBA" id="ARBA00023004"/>
    </source>
</evidence>
<evidence type="ECO:0000256" key="4">
    <source>
        <dbReference type="ARBA" id="ARBA00022797"/>
    </source>
</evidence>
<feature type="compositionally biased region" description="Low complexity" evidence="10">
    <location>
        <begin position="471"/>
        <end position="490"/>
    </location>
</feature>
<organism evidence="12 13">
    <name type="scientific">Streptomyces marispadix</name>
    <dbReference type="NCBI Taxonomy" id="2922868"/>
    <lineage>
        <taxon>Bacteria</taxon>
        <taxon>Bacillati</taxon>
        <taxon>Actinomycetota</taxon>
        <taxon>Actinomycetes</taxon>
        <taxon>Kitasatosporales</taxon>
        <taxon>Streptomycetaceae</taxon>
        <taxon>Streptomyces</taxon>
    </lineage>
</organism>
<keyword evidence="2" id="KW-0001">2Fe-2S</keyword>
<keyword evidence="8" id="KW-0411">Iron-sulfur</keyword>
<dbReference type="Gene3D" id="3.90.380.10">
    <property type="entry name" value="Naphthalene 1,2-dioxygenase Alpha Subunit, Chain A, domain 1"/>
    <property type="match status" value="1"/>
</dbReference>
<dbReference type="CDD" id="cd08881">
    <property type="entry name" value="RHO_alpha_C_NDO-like"/>
    <property type="match status" value="1"/>
</dbReference>
<keyword evidence="13" id="KW-1185">Reference proteome</keyword>
<dbReference type="PROSITE" id="PS51296">
    <property type="entry name" value="RIESKE"/>
    <property type="match status" value="1"/>
</dbReference>
<dbReference type="InterPro" id="IPR043266">
    <property type="entry name" value="RHO_NdoB-like_C"/>
</dbReference>
<keyword evidence="4" id="KW-0058">Aromatic hydrocarbons catabolism</keyword>
<evidence type="ECO:0000256" key="9">
    <source>
        <dbReference type="ARBA" id="ARBA00023027"/>
    </source>
</evidence>
<evidence type="ECO:0000256" key="5">
    <source>
        <dbReference type="ARBA" id="ARBA00022964"/>
    </source>
</evidence>
<comment type="caution">
    <text evidence="12">The sequence shown here is derived from an EMBL/GenBank/DDBJ whole genome shotgun (WGS) entry which is preliminary data.</text>
</comment>
<dbReference type="PRINTS" id="PR00090">
    <property type="entry name" value="RNGDIOXGNASE"/>
</dbReference>
<reference evidence="12" key="1">
    <citation type="submission" date="2022-03" db="EMBL/GenBank/DDBJ databases">
        <authorList>
            <person name="Santos J.D.N."/>
            <person name="Kallscheuer N."/>
            <person name="Jogler C."/>
            <person name="Lage O.M."/>
        </authorList>
    </citation>
    <scope>NUCLEOTIDE SEQUENCE</scope>
    <source>
        <strain evidence="12">M600PL45_2</strain>
    </source>
</reference>
<dbReference type="CDD" id="cd03535">
    <property type="entry name" value="Rieske_RO_Alpha_NDO"/>
    <property type="match status" value="1"/>
</dbReference>
<feature type="region of interest" description="Disordered" evidence="10">
    <location>
        <begin position="448"/>
        <end position="490"/>
    </location>
</feature>
<reference evidence="12" key="2">
    <citation type="journal article" date="2023" name="Int. J. Syst. Evol. Microbiol.">
        <title>Streptomyces marispadix sp. nov., isolated from marine beach sediment of the Northern Coast of Portugal.</title>
        <authorList>
            <person name="dos Santos J.D.N."/>
            <person name="Vitorino I.R."/>
            <person name="Kallscheuer N."/>
            <person name="Srivastava A."/>
            <person name="Krautwurst S."/>
            <person name="Marz M."/>
            <person name="Jogler C."/>
            <person name="Lobo Da Cunha A."/>
            <person name="Catita J."/>
            <person name="Goncalves H."/>
            <person name="Gonzalez I."/>
            <person name="Reyes F."/>
            <person name="Lage O.M."/>
        </authorList>
    </citation>
    <scope>NUCLEOTIDE SEQUENCE</scope>
    <source>
        <strain evidence="12">M600PL45_2</strain>
    </source>
</reference>
<dbReference type="InterPro" id="IPR001663">
    <property type="entry name" value="Rng_hydr_dOase-A"/>
</dbReference>
<dbReference type="SUPFAM" id="SSF50022">
    <property type="entry name" value="ISP domain"/>
    <property type="match status" value="1"/>
</dbReference>
<dbReference type="InterPro" id="IPR043257">
    <property type="entry name" value="Rieske_N"/>
</dbReference>
<dbReference type="Pfam" id="PF00848">
    <property type="entry name" value="Ring_hydroxyl_A"/>
    <property type="match status" value="1"/>
</dbReference>
<gene>
    <name evidence="12" type="ORF">MMA15_10755</name>
</gene>
<keyword evidence="5" id="KW-0223">Dioxygenase</keyword>
<dbReference type="RefSeq" id="WP_241058886.1">
    <property type="nucleotide sequence ID" value="NZ_JAKWJU010000002.1"/>
</dbReference>
<evidence type="ECO:0000313" key="12">
    <source>
        <dbReference type="EMBL" id="MCH6160861.1"/>
    </source>
</evidence>
<sequence>MTDPDLATLFADVRRGMIPAHIYNDEEIFRLERERLFNRAWVFVGHESEIPHPGDYVVRRVLDDSFIVSRGEDGQVRALFNMCLHRGMQVCRAEMGNATHFRCPYHGWSYRNDGRLVGLPFHRDAYGGEAGFRRKGQTLLPAPSLGTYNGLVFVSLDPEAPPLRDYLGDFAFYLDYYTRQSESGIELRGPQRWRIKANWKIGAENFAGDMYHTPHTHTSVVEIGLFREPKAEKRKDGCTYWAGSGGGTTYKLPPGTLEERLRYVGYPDAMIERMKANWSREQLDVVGRDGFLISAASVFPNLSLVHNWPRVEDSDDVLPFISLRTWQPVGPDETEVLSWFAVDAEAPEEYKALSYKAYLMCFGSTGMFEQDDVENWVSLTSTAGGSMARRLLLNSRMGLLEDGGNVVPPLTAEQFSGPGEAYVGYGEYNQRHLLSRWADCLERPPAPVRQVQVSRPDGGGTADADSDTDTADAAGTSATAPSPGSGAVAS</sequence>
<keyword evidence="9" id="KW-0520">NAD</keyword>
<evidence type="ECO:0000259" key="11">
    <source>
        <dbReference type="PROSITE" id="PS51296"/>
    </source>
</evidence>
<name>A0ABS9SX54_9ACTN</name>
<comment type="similarity">
    <text evidence="1">Belongs to the bacterial ring-hydroxylating dioxygenase alpha subunit family.</text>
</comment>
<dbReference type="EMBL" id="JAKWJU010000002">
    <property type="protein sequence ID" value="MCH6160861.1"/>
    <property type="molecule type" value="Genomic_DNA"/>
</dbReference>
<dbReference type="SUPFAM" id="SSF55961">
    <property type="entry name" value="Bet v1-like"/>
    <property type="match status" value="1"/>
</dbReference>
<keyword evidence="7" id="KW-0408">Iron</keyword>
<evidence type="ECO:0000256" key="3">
    <source>
        <dbReference type="ARBA" id="ARBA00022723"/>
    </source>
</evidence>
<keyword evidence="3" id="KW-0479">Metal-binding</keyword>
<evidence type="ECO:0000256" key="6">
    <source>
        <dbReference type="ARBA" id="ARBA00023002"/>
    </source>
</evidence>
<dbReference type="InterPro" id="IPR036922">
    <property type="entry name" value="Rieske_2Fe-2S_sf"/>
</dbReference>
<dbReference type="PROSITE" id="PS00570">
    <property type="entry name" value="RING_HYDROXYL_ALPHA"/>
    <property type="match status" value="1"/>
</dbReference>
<dbReference type="InterPro" id="IPR015881">
    <property type="entry name" value="ARHD_Rieske_2Fe_2S"/>
</dbReference>
<evidence type="ECO:0000256" key="1">
    <source>
        <dbReference type="ARBA" id="ARBA00008751"/>
    </source>
</evidence>
<evidence type="ECO:0000313" key="13">
    <source>
        <dbReference type="Proteomes" id="UP001166784"/>
    </source>
</evidence>
<dbReference type="Pfam" id="PF00355">
    <property type="entry name" value="Rieske"/>
    <property type="match status" value="1"/>
</dbReference>
<accession>A0ABS9SX54</accession>